<feature type="region of interest" description="Disordered" evidence="6">
    <location>
        <begin position="171"/>
        <end position="202"/>
    </location>
</feature>
<dbReference type="SUPFAM" id="SSF46689">
    <property type="entry name" value="Homeodomain-like"/>
    <property type="match status" value="1"/>
</dbReference>
<evidence type="ECO:0000256" key="5">
    <source>
        <dbReference type="PROSITE-ProRule" id="PRU00559"/>
    </source>
</evidence>
<evidence type="ECO:0000256" key="2">
    <source>
        <dbReference type="ARBA" id="ARBA00023125"/>
    </source>
</evidence>
<dbReference type="AlphaFoldDB" id="A0A6A3ADM5"/>
<dbReference type="GO" id="GO:0005634">
    <property type="term" value="C:nucleus"/>
    <property type="evidence" value="ECO:0007669"/>
    <property type="project" value="UniProtKB-SubCell"/>
</dbReference>
<dbReference type="InterPro" id="IPR005539">
    <property type="entry name" value="ELK_dom"/>
</dbReference>
<dbReference type="InterPro" id="IPR008422">
    <property type="entry name" value="KN_HD"/>
</dbReference>
<evidence type="ECO:0000259" key="7">
    <source>
        <dbReference type="PROSITE" id="PS51213"/>
    </source>
</evidence>
<proteinExistence type="inferred from homology"/>
<sequence>MEDLYRLDDLTISCSNDIVRVDNFGAGSFTATVTTDFLSPVDHLLQFDHQEADTGATGSDVSELIKSQILNHPRYPNLVSAHIECQKVGATPELASLLEEIGRENRSISACSQIGVDPELDKFVESYCEVLNRYQQELSKPFNEATTFLSNMESQLSSLCKGALTEKLDNRPFDEAGGISEEELSCGGEVEASENQESLDDRGSEDVKGMLMRKYSGYLSSLRKEFLKKRKKGKLPKNARVTLLDWWNNHYRWPYPTEEEKLKLSEITGLEQKQINKLVHQPEEAALETIRGYEIRSYGRRRRTHRRTYVLGSWSWNQ</sequence>
<keyword evidence="3" id="KW-0371">Homeobox</keyword>
<reference evidence="8" key="1">
    <citation type="submission" date="2019-09" db="EMBL/GenBank/DDBJ databases">
        <title>Draft genome information of white flower Hibiscus syriacus.</title>
        <authorList>
            <person name="Kim Y.-M."/>
        </authorList>
    </citation>
    <scope>NUCLEOTIDE SEQUENCE [LARGE SCALE GENOMIC DNA]</scope>
    <source>
        <strain evidence="8">YM2019G1</strain>
    </source>
</reference>
<dbReference type="InterPro" id="IPR005540">
    <property type="entry name" value="KNOX1"/>
</dbReference>
<name>A0A6A3ADM5_HIBSY</name>
<dbReference type="SMART" id="SM01255">
    <property type="entry name" value="KNOX1"/>
    <property type="match status" value="1"/>
</dbReference>
<evidence type="ECO:0000256" key="3">
    <source>
        <dbReference type="ARBA" id="ARBA00023155"/>
    </source>
</evidence>
<comment type="similarity">
    <text evidence="5">Belongs to the TALE/KNOX homeobox family.</text>
</comment>
<keyword evidence="2" id="KW-0238">DNA-binding</keyword>
<evidence type="ECO:0000256" key="1">
    <source>
        <dbReference type="ARBA" id="ARBA00004123"/>
    </source>
</evidence>
<dbReference type="Pfam" id="PF05920">
    <property type="entry name" value="Homeobox_KN"/>
    <property type="match status" value="1"/>
</dbReference>
<dbReference type="Gene3D" id="1.10.10.60">
    <property type="entry name" value="Homeodomain-like"/>
    <property type="match status" value="1"/>
</dbReference>
<dbReference type="Pfam" id="PF03789">
    <property type="entry name" value="ELK"/>
    <property type="match status" value="1"/>
</dbReference>
<accession>A0A6A3ADM5</accession>
<comment type="caution">
    <text evidence="8">The sequence shown here is derived from an EMBL/GenBank/DDBJ whole genome shotgun (WGS) entry which is preliminary data.</text>
</comment>
<dbReference type="PROSITE" id="PS51213">
    <property type="entry name" value="ELK"/>
    <property type="match status" value="1"/>
</dbReference>
<dbReference type="InterPro" id="IPR009057">
    <property type="entry name" value="Homeodomain-like_sf"/>
</dbReference>
<dbReference type="GO" id="GO:0006355">
    <property type="term" value="P:regulation of DNA-templated transcription"/>
    <property type="evidence" value="ECO:0007669"/>
    <property type="project" value="InterPro"/>
</dbReference>
<dbReference type="CDD" id="cd00086">
    <property type="entry name" value="homeodomain"/>
    <property type="match status" value="1"/>
</dbReference>
<dbReference type="Pfam" id="PF03790">
    <property type="entry name" value="KNOX1"/>
    <property type="match status" value="1"/>
</dbReference>
<feature type="domain" description="ELK" evidence="7">
    <location>
        <begin position="206"/>
        <end position="226"/>
    </location>
</feature>
<dbReference type="EMBL" id="VEPZ02001007">
    <property type="protein sequence ID" value="KAE8702674.1"/>
    <property type="molecule type" value="Genomic_DNA"/>
</dbReference>
<keyword evidence="9" id="KW-1185">Reference proteome</keyword>
<dbReference type="Proteomes" id="UP000436088">
    <property type="component" value="Unassembled WGS sequence"/>
</dbReference>
<evidence type="ECO:0000313" key="9">
    <source>
        <dbReference type="Proteomes" id="UP000436088"/>
    </source>
</evidence>
<evidence type="ECO:0000256" key="6">
    <source>
        <dbReference type="SAM" id="MobiDB-lite"/>
    </source>
</evidence>
<dbReference type="PANTHER" id="PTHR11850">
    <property type="entry name" value="HOMEOBOX PROTEIN TRANSCRIPTION FACTORS"/>
    <property type="match status" value="1"/>
</dbReference>
<evidence type="ECO:0000313" key="8">
    <source>
        <dbReference type="EMBL" id="KAE8702674.1"/>
    </source>
</evidence>
<protein>
    <submittedName>
        <fullName evidence="8">Homeobox protein knotted-1-like 10</fullName>
    </submittedName>
</protein>
<dbReference type="InterPro" id="IPR005541">
    <property type="entry name" value="KNOX2"/>
</dbReference>
<dbReference type="Pfam" id="PF03791">
    <property type="entry name" value="KNOX2"/>
    <property type="match status" value="1"/>
</dbReference>
<dbReference type="InterPro" id="IPR001356">
    <property type="entry name" value="HD"/>
</dbReference>
<keyword evidence="4 5" id="KW-0539">Nucleus</keyword>
<evidence type="ECO:0000256" key="4">
    <source>
        <dbReference type="ARBA" id="ARBA00023242"/>
    </source>
</evidence>
<gene>
    <name evidence="8" type="ORF">F3Y22_tig00110482pilonHSYRG00613</name>
</gene>
<dbReference type="InterPro" id="IPR050224">
    <property type="entry name" value="TALE_homeobox"/>
</dbReference>
<comment type="subcellular location">
    <subcellularLocation>
        <location evidence="1 5">Nucleus</location>
    </subcellularLocation>
</comment>
<dbReference type="GO" id="GO:0003677">
    <property type="term" value="F:DNA binding"/>
    <property type="evidence" value="ECO:0007669"/>
    <property type="project" value="UniProtKB-KW"/>
</dbReference>
<organism evidence="8 9">
    <name type="scientific">Hibiscus syriacus</name>
    <name type="common">Rose of Sharon</name>
    <dbReference type="NCBI Taxonomy" id="106335"/>
    <lineage>
        <taxon>Eukaryota</taxon>
        <taxon>Viridiplantae</taxon>
        <taxon>Streptophyta</taxon>
        <taxon>Embryophyta</taxon>
        <taxon>Tracheophyta</taxon>
        <taxon>Spermatophyta</taxon>
        <taxon>Magnoliopsida</taxon>
        <taxon>eudicotyledons</taxon>
        <taxon>Gunneridae</taxon>
        <taxon>Pentapetalae</taxon>
        <taxon>rosids</taxon>
        <taxon>malvids</taxon>
        <taxon>Malvales</taxon>
        <taxon>Malvaceae</taxon>
        <taxon>Malvoideae</taxon>
        <taxon>Hibiscus</taxon>
    </lineage>
</organism>
<dbReference type="SMART" id="SM01256">
    <property type="entry name" value="KNOX2"/>
    <property type="match status" value="1"/>
</dbReference>
<dbReference type="SMART" id="SM01188">
    <property type="entry name" value="ELK"/>
    <property type="match status" value="1"/>
</dbReference>